<keyword evidence="2" id="KW-0812">Transmembrane</keyword>
<feature type="transmembrane region" description="Helical" evidence="2">
    <location>
        <begin position="158"/>
        <end position="178"/>
    </location>
</feature>
<name>A0ABD5R5P3_9EURY</name>
<comment type="caution">
    <text evidence="3">The sequence shown here is derived from an EMBL/GenBank/DDBJ whole genome shotgun (WGS) entry which is preliminary data.</text>
</comment>
<feature type="region of interest" description="Disordered" evidence="1">
    <location>
        <begin position="304"/>
        <end position="415"/>
    </location>
</feature>
<gene>
    <name evidence="3" type="ORF">ACFPJ5_00340</name>
</gene>
<dbReference type="Pfam" id="PF01944">
    <property type="entry name" value="SpoIIM"/>
    <property type="match status" value="1"/>
</dbReference>
<organism evidence="3 4">
    <name type="scientific">Salinirubrum litoreum</name>
    <dbReference type="NCBI Taxonomy" id="1126234"/>
    <lineage>
        <taxon>Archaea</taxon>
        <taxon>Methanobacteriati</taxon>
        <taxon>Methanobacteriota</taxon>
        <taxon>Stenosarchaea group</taxon>
        <taxon>Halobacteria</taxon>
        <taxon>Halobacteriales</taxon>
        <taxon>Haloferacaceae</taxon>
        <taxon>Salinirubrum</taxon>
    </lineage>
</organism>
<protein>
    <submittedName>
        <fullName evidence="3">Stage II sporulation protein M</fullName>
    </submittedName>
</protein>
<feature type="transmembrane region" description="Helical" evidence="2">
    <location>
        <begin position="190"/>
        <end position="214"/>
    </location>
</feature>
<dbReference type="Proteomes" id="UP001596201">
    <property type="component" value="Unassembled WGS sequence"/>
</dbReference>
<keyword evidence="4" id="KW-1185">Reference proteome</keyword>
<feature type="transmembrane region" description="Helical" evidence="2">
    <location>
        <begin position="531"/>
        <end position="556"/>
    </location>
</feature>
<feature type="transmembrane region" description="Helical" evidence="2">
    <location>
        <begin position="585"/>
        <end position="612"/>
    </location>
</feature>
<proteinExistence type="predicted"/>
<evidence type="ECO:0000313" key="4">
    <source>
        <dbReference type="Proteomes" id="UP001596201"/>
    </source>
</evidence>
<dbReference type="PANTHER" id="PTHR35337">
    <property type="entry name" value="SLR1478 PROTEIN"/>
    <property type="match status" value="1"/>
</dbReference>
<evidence type="ECO:0000256" key="1">
    <source>
        <dbReference type="SAM" id="MobiDB-lite"/>
    </source>
</evidence>
<dbReference type="InterPro" id="IPR002798">
    <property type="entry name" value="SpoIIM-like"/>
</dbReference>
<keyword evidence="2" id="KW-0472">Membrane</keyword>
<evidence type="ECO:0000256" key="2">
    <source>
        <dbReference type="SAM" id="Phobius"/>
    </source>
</evidence>
<dbReference type="EMBL" id="JBHSKX010000001">
    <property type="protein sequence ID" value="MFC5365369.1"/>
    <property type="molecule type" value="Genomic_DNA"/>
</dbReference>
<sequence length="613" mass="61664">MTPTDALRSGFALLGGRTRDTLTLYLLAAGAVLAARVPLLVALGVAVAVLASQGRIEPVVEQLGELDSQLGEGGLAGDPTTPGATPELPPALEQAIAGLVTPTTTVLFLLGVLLTLLAAVVAQAVGTAVTLCGIAGALDDEDPVSAGLSGLSRTASYLGVWFVRFALLAVVTGIALVVGGVGASLGPVGALLGLVTAFVWLLAVLFVLALLAFAGQALAVDEVGVAGAVKASVAFPVREPFGFVVYVVLAVVAYGGAGVLSLLSSALGVPRLAALIALLAVPPVVDGFKTALYAGRSLPPVGGRSLGATGVRADDGRESDDSEADETRVEATEEHEPSRPETDDGFVWGPTTDDADPSTDDGEHATDAEPPTDDAESVEADTTSQTAESAGTDEPLPDAEAFADPGTHSRPGVGSRFVGGFRRGLTELGRFLVEHPLANLAGVLLFALGIGAGWQLTAGVGTRLGGPANVATVFGETPLEATAVFGNIAANNWLVAATASFGGLGFGVPTAVSLLFNGVLIGALGGVFDRLTFLALVAPHGVIEIPALAVSGGLGLHLGRVGYRGLRGRVSVDAVADELRRGFDVLVGLAVVFVVAAGIEAYLTPALAAWILG</sequence>
<feature type="transmembrane region" description="Helical" evidence="2">
    <location>
        <begin position="437"/>
        <end position="456"/>
    </location>
</feature>
<feature type="compositionally biased region" description="Polar residues" evidence="1">
    <location>
        <begin position="380"/>
        <end position="389"/>
    </location>
</feature>
<accession>A0ABD5R5P3</accession>
<feature type="compositionally biased region" description="Basic and acidic residues" evidence="1">
    <location>
        <begin position="325"/>
        <end position="342"/>
    </location>
</feature>
<feature type="transmembrane region" description="Helical" evidence="2">
    <location>
        <begin position="243"/>
        <end position="263"/>
    </location>
</feature>
<dbReference type="AlphaFoldDB" id="A0ABD5R5P3"/>
<feature type="compositionally biased region" description="Acidic residues" evidence="1">
    <location>
        <begin position="370"/>
        <end position="379"/>
    </location>
</feature>
<evidence type="ECO:0000313" key="3">
    <source>
        <dbReference type="EMBL" id="MFC5365369.1"/>
    </source>
</evidence>
<feature type="transmembrane region" description="Helical" evidence="2">
    <location>
        <begin position="501"/>
        <end position="524"/>
    </location>
</feature>
<dbReference type="PANTHER" id="PTHR35337:SF1">
    <property type="entry name" value="SLR1478 PROTEIN"/>
    <property type="match status" value="1"/>
</dbReference>
<dbReference type="RefSeq" id="WP_227229337.1">
    <property type="nucleotide sequence ID" value="NZ_JAJCVJ010000001.1"/>
</dbReference>
<keyword evidence="2" id="KW-1133">Transmembrane helix</keyword>
<feature type="transmembrane region" description="Helical" evidence="2">
    <location>
        <begin position="24"/>
        <end position="51"/>
    </location>
</feature>
<reference evidence="3 4" key="1">
    <citation type="journal article" date="2019" name="Int. J. Syst. Evol. Microbiol.">
        <title>The Global Catalogue of Microorganisms (GCM) 10K type strain sequencing project: providing services to taxonomists for standard genome sequencing and annotation.</title>
        <authorList>
            <consortium name="The Broad Institute Genomics Platform"/>
            <consortium name="The Broad Institute Genome Sequencing Center for Infectious Disease"/>
            <person name="Wu L."/>
            <person name="Ma J."/>
        </authorList>
    </citation>
    <scope>NUCLEOTIDE SEQUENCE [LARGE SCALE GENOMIC DNA]</scope>
    <source>
        <strain evidence="3 4">CGMCC 1.12237</strain>
    </source>
</reference>
<feature type="transmembrane region" description="Helical" evidence="2">
    <location>
        <begin position="106"/>
        <end position="138"/>
    </location>
</feature>